<feature type="region of interest" description="Disordered" evidence="1">
    <location>
        <begin position="1"/>
        <end position="89"/>
    </location>
</feature>
<sequence length="89" mass="9404">MLTPPHAITPKSPAKRPTRPACLSSRRDSRPGHYRKVSSAKATLPSCGHPPTASAVLMPTAGSIDKSETPQPVVGRDQPLSDSVSPRKP</sequence>
<accession>A0AA40F708</accession>
<comment type="caution">
    <text evidence="2">The sequence shown here is derived from an EMBL/GenBank/DDBJ whole genome shotgun (WGS) entry which is preliminary data.</text>
</comment>
<evidence type="ECO:0000313" key="3">
    <source>
        <dbReference type="Proteomes" id="UP001172155"/>
    </source>
</evidence>
<dbReference type="AlphaFoldDB" id="A0AA40F708"/>
<evidence type="ECO:0000256" key="1">
    <source>
        <dbReference type="SAM" id="MobiDB-lite"/>
    </source>
</evidence>
<proteinExistence type="predicted"/>
<dbReference type="EMBL" id="JAUKUD010000002">
    <property type="protein sequence ID" value="KAK0752335.1"/>
    <property type="molecule type" value="Genomic_DNA"/>
</dbReference>
<gene>
    <name evidence="2" type="ORF">B0T18DRAFT_404602</name>
</gene>
<organism evidence="2 3">
    <name type="scientific">Schizothecium vesticola</name>
    <dbReference type="NCBI Taxonomy" id="314040"/>
    <lineage>
        <taxon>Eukaryota</taxon>
        <taxon>Fungi</taxon>
        <taxon>Dikarya</taxon>
        <taxon>Ascomycota</taxon>
        <taxon>Pezizomycotina</taxon>
        <taxon>Sordariomycetes</taxon>
        <taxon>Sordariomycetidae</taxon>
        <taxon>Sordariales</taxon>
        <taxon>Schizotheciaceae</taxon>
        <taxon>Schizothecium</taxon>
    </lineage>
</organism>
<protein>
    <submittedName>
        <fullName evidence="2">Uncharacterized protein</fullName>
    </submittedName>
</protein>
<feature type="compositionally biased region" description="Polar residues" evidence="1">
    <location>
        <begin position="80"/>
        <end position="89"/>
    </location>
</feature>
<evidence type="ECO:0000313" key="2">
    <source>
        <dbReference type="EMBL" id="KAK0752335.1"/>
    </source>
</evidence>
<name>A0AA40F708_9PEZI</name>
<keyword evidence="3" id="KW-1185">Reference proteome</keyword>
<reference evidence="2" key="1">
    <citation type="submission" date="2023-06" db="EMBL/GenBank/DDBJ databases">
        <title>Genome-scale phylogeny and comparative genomics of the fungal order Sordariales.</title>
        <authorList>
            <consortium name="Lawrence Berkeley National Laboratory"/>
            <person name="Hensen N."/>
            <person name="Bonometti L."/>
            <person name="Westerberg I."/>
            <person name="Brannstrom I.O."/>
            <person name="Guillou S."/>
            <person name="Cros-Aarteil S."/>
            <person name="Calhoun S."/>
            <person name="Haridas S."/>
            <person name="Kuo A."/>
            <person name="Mondo S."/>
            <person name="Pangilinan J."/>
            <person name="Riley R."/>
            <person name="LaButti K."/>
            <person name="Andreopoulos B."/>
            <person name="Lipzen A."/>
            <person name="Chen C."/>
            <person name="Yanf M."/>
            <person name="Daum C."/>
            <person name="Ng V."/>
            <person name="Clum A."/>
            <person name="Steindorff A."/>
            <person name="Ohm R."/>
            <person name="Martin F."/>
            <person name="Silar P."/>
            <person name="Natvig D."/>
            <person name="Lalanne C."/>
            <person name="Gautier V."/>
            <person name="Ament-velasquez S.L."/>
            <person name="Kruys A."/>
            <person name="Hutchinson M.I."/>
            <person name="Powell A.J."/>
            <person name="Barry K."/>
            <person name="Miller A.N."/>
            <person name="Grigoriev I.V."/>
            <person name="Debuchy R."/>
            <person name="Gladieux P."/>
            <person name="Thoren M.H."/>
            <person name="Johannesson H."/>
        </authorList>
    </citation>
    <scope>NUCLEOTIDE SEQUENCE</scope>
    <source>
        <strain evidence="2">SMH3187-1</strain>
    </source>
</reference>
<dbReference type="Proteomes" id="UP001172155">
    <property type="component" value="Unassembled WGS sequence"/>
</dbReference>